<dbReference type="Pfam" id="PF01695">
    <property type="entry name" value="IstB_IS21"/>
    <property type="match status" value="1"/>
</dbReference>
<evidence type="ECO:0000259" key="3">
    <source>
        <dbReference type="Pfam" id="PF01695"/>
    </source>
</evidence>
<evidence type="ECO:0000256" key="2">
    <source>
        <dbReference type="ARBA" id="ARBA00022840"/>
    </source>
</evidence>
<dbReference type="SUPFAM" id="SSF52540">
    <property type="entry name" value="P-loop containing nucleoside triphosphate hydrolases"/>
    <property type="match status" value="1"/>
</dbReference>
<proteinExistence type="predicted"/>
<dbReference type="STRING" id="81409.SAMN04515656_1582"/>
<dbReference type="AlphaFoldDB" id="A0A1H4EPW1"/>
<dbReference type="NCBIfam" id="NF038214">
    <property type="entry name" value="IS21_help_AAA"/>
    <property type="match status" value="1"/>
</dbReference>
<evidence type="ECO:0000256" key="1">
    <source>
        <dbReference type="ARBA" id="ARBA00022741"/>
    </source>
</evidence>
<dbReference type="InterPro" id="IPR047661">
    <property type="entry name" value="IstB"/>
</dbReference>
<sequence length="254" mass="28834">MIKQSTIDKLHDIRLASMADAFESQCSNHAFDALSFEDRFSMLVDKEWEQRRSTKLTKLIRFAEFRHPNACMEAIEYHADRKLDKSQLLELSTCGYVFDSHHIILKGASGNGKTYLACALGIAACRNFIKVKYVRLPDLLDELAIAHGEGTYQKVIKGYQKIDLLILDEFLLCPLGSDQARELLEIIEARTVKGSVIFCTQFEPQGWYERIGTESDATVSEAIIDRIIHNAHEIMIDGRISMRERHGLNAPGQD</sequence>
<dbReference type="InterPro" id="IPR002611">
    <property type="entry name" value="IstB_ATP-bd"/>
</dbReference>
<dbReference type="GO" id="GO:0005524">
    <property type="term" value="F:ATP binding"/>
    <property type="evidence" value="ECO:0007669"/>
    <property type="project" value="UniProtKB-KW"/>
</dbReference>
<dbReference type="PANTHER" id="PTHR30050">
    <property type="entry name" value="CHROMOSOMAL REPLICATION INITIATOR PROTEIN DNAA"/>
    <property type="match status" value="1"/>
</dbReference>
<evidence type="ECO:0000313" key="5">
    <source>
        <dbReference type="Proteomes" id="UP000199394"/>
    </source>
</evidence>
<keyword evidence="1" id="KW-0547">Nucleotide-binding</keyword>
<organism evidence="4 5">
    <name type="scientific">Eubacterium aggregans</name>
    <dbReference type="NCBI Taxonomy" id="81409"/>
    <lineage>
        <taxon>Bacteria</taxon>
        <taxon>Bacillati</taxon>
        <taxon>Bacillota</taxon>
        <taxon>Clostridia</taxon>
        <taxon>Eubacteriales</taxon>
        <taxon>Eubacteriaceae</taxon>
        <taxon>Eubacterium</taxon>
    </lineage>
</organism>
<feature type="domain" description="IstB-like ATP-binding" evidence="3">
    <location>
        <begin position="10"/>
        <end position="248"/>
    </location>
</feature>
<evidence type="ECO:0000313" key="4">
    <source>
        <dbReference type="EMBL" id="SEA86678.1"/>
    </source>
</evidence>
<dbReference type="RefSeq" id="WP_090310074.1">
    <property type="nucleotide sequence ID" value="NZ_FNRK01000058.1"/>
</dbReference>
<gene>
    <name evidence="4" type="ORF">SAMN04515656_1582</name>
</gene>
<keyword evidence="2" id="KW-0067">ATP-binding</keyword>
<dbReference type="CDD" id="cd00009">
    <property type="entry name" value="AAA"/>
    <property type="match status" value="1"/>
</dbReference>
<reference evidence="4 5" key="1">
    <citation type="submission" date="2016-10" db="EMBL/GenBank/DDBJ databases">
        <authorList>
            <person name="de Groot N.N."/>
        </authorList>
    </citation>
    <scope>NUCLEOTIDE SEQUENCE [LARGE SCALE GENOMIC DNA]</scope>
    <source>
        <strain evidence="4 5">SR12</strain>
    </source>
</reference>
<dbReference type="InterPro" id="IPR028350">
    <property type="entry name" value="DNAC/IstB-like"/>
</dbReference>
<name>A0A1H4EPW1_9FIRM</name>
<protein>
    <submittedName>
        <fullName evidence="4">DNA replication protein DnaC</fullName>
    </submittedName>
</protein>
<dbReference type="InterPro" id="IPR027417">
    <property type="entry name" value="P-loop_NTPase"/>
</dbReference>
<accession>A0A1H4EPW1</accession>
<dbReference type="PANTHER" id="PTHR30050:SF4">
    <property type="entry name" value="ATP-BINDING PROTEIN RV3427C IN INSERTION SEQUENCE-RELATED"/>
    <property type="match status" value="1"/>
</dbReference>
<dbReference type="OrthoDB" id="9776217at2"/>
<dbReference type="EMBL" id="FNRK01000058">
    <property type="protein sequence ID" value="SEA86678.1"/>
    <property type="molecule type" value="Genomic_DNA"/>
</dbReference>
<keyword evidence="5" id="KW-1185">Reference proteome</keyword>
<dbReference type="PIRSF" id="PIRSF003073">
    <property type="entry name" value="DNAC_TnpB_IstB"/>
    <property type="match status" value="1"/>
</dbReference>
<dbReference type="GO" id="GO:0006260">
    <property type="term" value="P:DNA replication"/>
    <property type="evidence" value="ECO:0007669"/>
    <property type="project" value="TreeGrafter"/>
</dbReference>
<dbReference type="Proteomes" id="UP000199394">
    <property type="component" value="Unassembled WGS sequence"/>
</dbReference>
<dbReference type="Gene3D" id="3.40.50.300">
    <property type="entry name" value="P-loop containing nucleotide triphosphate hydrolases"/>
    <property type="match status" value="1"/>
</dbReference>